<evidence type="ECO:0000256" key="11">
    <source>
        <dbReference type="ARBA" id="ARBA00023224"/>
    </source>
</evidence>
<dbReference type="PRINTS" id="PR01535">
    <property type="entry name" value="VOMERONASL2R"/>
</dbReference>
<dbReference type="Gene3D" id="2.10.50.30">
    <property type="entry name" value="GPCR, family 3, nine cysteines domain"/>
    <property type="match status" value="1"/>
</dbReference>
<evidence type="ECO:0000256" key="1">
    <source>
        <dbReference type="ARBA" id="ARBA00004651"/>
    </source>
</evidence>
<evidence type="ECO:0000256" key="8">
    <source>
        <dbReference type="ARBA" id="ARBA00023136"/>
    </source>
</evidence>
<comment type="subcellular location">
    <subcellularLocation>
        <location evidence="1">Cell membrane</location>
        <topology evidence="1">Multi-pass membrane protein</topology>
    </subcellularLocation>
</comment>
<dbReference type="GO" id="GO:0005886">
    <property type="term" value="C:plasma membrane"/>
    <property type="evidence" value="ECO:0007669"/>
    <property type="project" value="UniProtKB-SubCell"/>
</dbReference>
<reference evidence="14" key="1">
    <citation type="submission" date="2025-08" db="UniProtKB">
        <authorList>
            <consortium name="Ensembl"/>
        </authorList>
    </citation>
    <scope>IDENTIFICATION</scope>
</reference>
<organism evidence="14 15">
    <name type="scientific">Leptobrachium leishanense</name>
    <name type="common">Leishan spiny toad</name>
    <dbReference type="NCBI Taxonomy" id="445787"/>
    <lineage>
        <taxon>Eukaryota</taxon>
        <taxon>Metazoa</taxon>
        <taxon>Chordata</taxon>
        <taxon>Craniata</taxon>
        <taxon>Vertebrata</taxon>
        <taxon>Euteleostomi</taxon>
        <taxon>Amphibia</taxon>
        <taxon>Batrachia</taxon>
        <taxon>Anura</taxon>
        <taxon>Pelobatoidea</taxon>
        <taxon>Megophryidae</taxon>
        <taxon>Leptobrachium</taxon>
    </lineage>
</organism>
<feature type="transmembrane region" description="Helical" evidence="12">
    <location>
        <begin position="765"/>
        <end position="783"/>
    </location>
</feature>
<evidence type="ECO:0000256" key="6">
    <source>
        <dbReference type="ARBA" id="ARBA00022989"/>
    </source>
</evidence>
<keyword evidence="9" id="KW-0675">Receptor</keyword>
<proteinExistence type="inferred from homology"/>
<dbReference type="PRINTS" id="PR00248">
    <property type="entry name" value="GPCRMGR"/>
</dbReference>
<evidence type="ECO:0000256" key="5">
    <source>
        <dbReference type="ARBA" id="ARBA00022729"/>
    </source>
</evidence>
<evidence type="ECO:0000313" key="14">
    <source>
        <dbReference type="Ensembl" id="ENSLLEP00000015676.1"/>
    </source>
</evidence>
<dbReference type="InterPro" id="IPR004073">
    <property type="entry name" value="GPCR_3_vmron_rcpt_2"/>
</dbReference>
<evidence type="ECO:0000256" key="10">
    <source>
        <dbReference type="ARBA" id="ARBA00023180"/>
    </source>
</evidence>
<comment type="similarity">
    <text evidence="2">Belongs to the G-protein coupled receptor 3 family.</text>
</comment>
<feature type="transmembrane region" description="Helical" evidence="12">
    <location>
        <begin position="647"/>
        <end position="666"/>
    </location>
</feature>
<protein>
    <recommendedName>
        <fullName evidence="13">G-protein coupled receptors family 3 profile domain-containing protein</fullName>
    </recommendedName>
</protein>
<dbReference type="PANTHER" id="PTHR24061">
    <property type="entry name" value="CALCIUM-SENSING RECEPTOR-RELATED"/>
    <property type="match status" value="1"/>
</dbReference>
<feature type="transmembrane region" description="Helical" evidence="12">
    <location>
        <begin position="697"/>
        <end position="715"/>
    </location>
</feature>
<evidence type="ECO:0000256" key="3">
    <source>
        <dbReference type="ARBA" id="ARBA00022475"/>
    </source>
</evidence>
<dbReference type="Pfam" id="PF01094">
    <property type="entry name" value="ANF_receptor"/>
    <property type="match status" value="1"/>
</dbReference>
<dbReference type="FunFam" id="2.10.50.30:FF:000002">
    <property type="entry name" value="Vomeronasal 2 receptor, h1"/>
    <property type="match status" value="1"/>
</dbReference>
<dbReference type="InterPro" id="IPR000068">
    <property type="entry name" value="GPCR_3_Ca_sens_rcpt-rel"/>
</dbReference>
<dbReference type="Pfam" id="PF07562">
    <property type="entry name" value="NCD3G"/>
    <property type="match status" value="1"/>
</dbReference>
<dbReference type="OrthoDB" id="5984008at2759"/>
<dbReference type="Ensembl" id="ENSLLET00000016277.1">
    <property type="protein sequence ID" value="ENSLLEP00000015676.1"/>
    <property type="gene ID" value="ENSLLEG00000009957.1"/>
</dbReference>
<dbReference type="PROSITE" id="PS00981">
    <property type="entry name" value="G_PROTEIN_RECEP_F3_3"/>
    <property type="match status" value="1"/>
</dbReference>
<keyword evidence="3" id="KW-1003">Cell membrane</keyword>
<dbReference type="AlphaFoldDB" id="A0A8C5MN37"/>
<dbReference type="FunFam" id="3.40.50.2300:FF:000016">
    <property type="entry name" value="Taste 1 receptor member 2"/>
    <property type="match status" value="1"/>
</dbReference>
<dbReference type="PROSITE" id="PS50259">
    <property type="entry name" value="G_PROTEIN_RECEP_F3_4"/>
    <property type="match status" value="1"/>
</dbReference>
<dbReference type="GeneTree" id="ENSGT00950000182788"/>
<dbReference type="Proteomes" id="UP000694569">
    <property type="component" value="Unplaced"/>
</dbReference>
<feature type="transmembrane region" description="Helical" evidence="12">
    <location>
        <begin position="533"/>
        <end position="556"/>
    </location>
</feature>
<feature type="domain" description="G-protein coupled receptors family 3 profile" evidence="13">
    <location>
        <begin position="533"/>
        <end position="797"/>
    </location>
</feature>
<keyword evidence="5" id="KW-0732">Signal</keyword>
<dbReference type="Gene3D" id="3.40.50.2300">
    <property type="match status" value="2"/>
</dbReference>
<evidence type="ECO:0000313" key="15">
    <source>
        <dbReference type="Proteomes" id="UP000694569"/>
    </source>
</evidence>
<dbReference type="GO" id="GO:0004930">
    <property type="term" value="F:G protein-coupled receptor activity"/>
    <property type="evidence" value="ECO:0007669"/>
    <property type="project" value="UniProtKB-KW"/>
</dbReference>
<evidence type="ECO:0000256" key="12">
    <source>
        <dbReference type="SAM" id="Phobius"/>
    </source>
</evidence>
<dbReference type="PANTHER" id="PTHR24061:SF559">
    <property type="entry name" value="EXTRACELLULAR CALCIUM-SENSING RECEPTOR-LIKE"/>
    <property type="match status" value="1"/>
</dbReference>
<dbReference type="SUPFAM" id="SSF53822">
    <property type="entry name" value="Periplasmic binding protein-like I"/>
    <property type="match status" value="1"/>
</dbReference>
<evidence type="ECO:0000256" key="9">
    <source>
        <dbReference type="ARBA" id="ARBA00023170"/>
    </source>
</evidence>
<name>A0A8C5MN37_9ANUR</name>
<evidence type="ECO:0000256" key="4">
    <source>
        <dbReference type="ARBA" id="ARBA00022692"/>
    </source>
</evidence>
<accession>A0A8C5MN37</accession>
<keyword evidence="10" id="KW-0325">Glycoprotein</keyword>
<keyword evidence="6 12" id="KW-1133">Transmembrane helix</keyword>
<keyword evidence="7" id="KW-0297">G-protein coupled receptor</keyword>
<dbReference type="InterPro" id="IPR017978">
    <property type="entry name" value="GPCR_3_C"/>
</dbReference>
<dbReference type="InterPro" id="IPR000337">
    <property type="entry name" value="GPCR_3"/>
</dbReference>
<sequence length="802" mass="89367">ITHGMHSITSLSYRFHLENFQQFQALVFAVEEINKNDRILPNITLGFLVYDSCAVLHQDLDGALQLLTGGRHTIPNYRCLQHVPLSAVIGPSISTHSILLAQILGLYRYPQISHFSTSPLLSRRKAFPSFFRTVPSDVYQAHGLSQLVIYFGWTWVGLLAVDNDYGLEGLQLVKQELVKAGVCVAFSENIIMSQSDRNAPRIVQVIKKSKSTVVVVFSNDIDFFPVLEEMVRQNITEKTFIASEAWSTSTLLSKGRVSSLLSGTIGLALHSGEIAGFRTFLSKVHPDTSLGRDWAKWFWEETFQCRFLDGNTGNLTKQCTGVEHLDNSQGDHLDSFKFRVTYNVYASIHIVANALNNLKNCKNGAGPFMNGNCADILRFKPYQVIFQLREVQLGGSREIYFDGNGDPPAAYDIVNWRFSPNGSLRHAMVGSYNAETSLGQMFTIKTNEIAWATYDGQVPVSVCSPSCPPGFRKAPKRGEPACCFQCVPCPQGEISNQTDSTDCCKCPWDMWPNPPKTKCVPKLIEYLSYEDPLGMALTSISIASALVPVAILKLFMTYKRTPIVKANNYSLSCLLLVFLSLCFLCSLTFIGYPQREKCLLRQVAFGVVFALCISCILAKTIMVVIAFMATKPDSSLKKLKSPSVPNIVIFLCTLLQVILCATWLVFSAPFPEPNIRTYPGLIVAECNEGHPAAFWSMLGYLGLLATISFIVAFMARRLPDSFNEAKYITFSMLAFLSVWTSYIPASLSAKGKFTVAMEIFAIQSSSWALVICMFCPKCFIILFQPDRNSKEHLMGKRSLMYT</sequence>
<keyword evidence="4 12" id="KW-0812">Transmembrane</keyword>
<evidence type="ECO:0000259" key="13">
    <source>
        <dbReference type="PROSITE" id="PS50259"/>
    </source>
</evidence>
<evidence type="ECO:0000256" key="7">
    <source>
        <dbReference type="ARBA" id="ARBA00023040"/>
    </source>
</evidence>
<feature type="transmembrane region" description="Helical" evidence="12">
    <location>
        <begin position="568"/>
        <end position="592"/>
    </location>
</feature>
<dbReference type="InterPro" id="IPR017979">
    <property type="entry name" value="GPCR_3_CS"/>
</dbReference>
<dbReference type="InterPro" id="IPR001828">
    <property type="entry name" value="ANF_lig-bd_rcpt"/>
</dbReference>
<evidence type="ECO:0000256" key="2">
    <source>
        <dbReference type="ARBA" id="ARBA00007242"/>
    </source>
</evidence>
<keyword evidence="8 12" id="KW-0472">Membrane</keyword>
<feature type="transmembrane region" description="Helical" evidence="12">
    <location>
        <begin position="604"/>
        <end position="627"/>
    </location>
</feature>
<keyword evidence="11" id="KW-0807">Transducer</keyword>
<reference evidence="14" key="2">
    <citation type="submission" date="2025-09" db="UniProtKB">
        <authorList>
            <consortium name="Ensembl"/>
        </authorList>
    </citation>
    <scope>IDENTIFICATION</scope>
</reference>
<dbReference type="InterPro" id="IPR038550">
    <property type="entry name" value="GPCR_3_9-Cys_sf"/>
</dbReference>
<dbReference type="InterPro" id="IPR028082">
    <property type="entry name" value="Peripla_BP_I"/>
</dbReference>
<dbReference type="InterPro" id="IPR011500">
    <property type="entry name" value="GPCR_3_9-Cys_dom"/>
</dbReference>
<keyword evidence="15" id="KW-1185">Reference proteome</keyword>
<feature type="transmembrane region" description="Helical" evidence="12">
    <location>
        <begin position="727"/>
        <end position="745"/>
    </location>
</feature>
<dbReference type="Pfam" id="PF00003">
    <property type="entry name" value="7tm_3"/>
    <property type="match status" value="1"/>
</dbReference>